<dbReference type="GO" id="GO:0061630">
    <property type="term" value="F:ubiquitin protein ligase activity"/>
    <property type="evidence" value="ECO:0007669"/>
    <property type="project" value="TreeGrafter"/>
</dbReference>
<dbReference type="InterPro" id="IPR011042">
    <property type="entry name" value="6-blade_b-propeller_TolB-like"/>
</dbReference>
<proteinExistence type="predicted"/>
<name>A0A7V1PV13_CALAY</name>
<dbReference type="EMBL" id="DRLD01000260">
    <property type="protein sequence ID" value="HED10902.1"/>
    <property type="molecule type" value="Genomic_DNA"/>
</dbReference>
<dbReference type="GO" id="GO:0043161">
    <property type="term" value="P:proteasome-mediated ubiquitin-dependent protein catabolic process"/>
    <property type="evidence" value="ECO:0007669"/>
    <property type="project" value="TreeGrafter"/>
</dbReference>
<dbReference type="Proteomes" id="UP000886005">
    <property type="component" value="Unassembled WGS sequence"/>
</dbReference>
<feature type="repeat" description="NHL" evidence="2">
    <location>
        <begin position="241"/>
        <end position="284"/>
    </location>
</feature>
<dbReference type="SUPFAM" id="SSF63825">
    <property type="entry name" value="YWTD domain"/>
    <property type="match status" value="1"/>
</dbReference>
<dbReference type="Pfam" id="PF17170">
    <property type="entry name" value="DUF5128"/>
    <property type="match status" value="1"/>
</dbReference>
<evidence type="ECO:0000256" key="2">
    <source>
        <dbReference type="PROSITE-ProRule" id="PRU00504"/>
    </source>
</evidence>
<gene>
    <name evidence="3" type="ORF">ENJ10_09460</name>
</gene>
<dbReference type="PROSITE" id="PS51257">
    <property type="entry name" value="PROKAR_LIPOPROTEIN"/>
    <property type="match status" value="1"/>
</dbReference>
<dbReference type="AlphaFoldDB" id="A0A7V1PV13"/>
<dbReference type="InterPro" id="IPR050952">
    <property type="entry name" value="TRIM-NHL_E3_ligases"/>
</dbReference>
<protein>
    <recommendedName>
        <fullName evidence="4">6-bladed beta-propeller</fullName>
    </recommendedName>
</protein>
<evidence type="ECO:0000313" key="3">
    <source>
        <dbReference type="EMBL" id="HED10902.1"/>
    </source>
</evidence>
<dbReference type="PROSITE" id="PS51125">
    <property type="entry name" value="NHL"/>
    <property type="match status" value="1"/>
</dbReference>
<reference evidence="3" key="1">
    <citation type="journal article" date="2020" name="mSystems">
        <title>Genome- and Community-Level Interaction Insights into Carbon Utilization and Element Cycling Functions of Hydrothermarchaeota in Hydrothermal Sediment.</title>
        <authorList>
            <person name="Zhou Z."/>
            <person name="Liu Y."/>
            <person name="Xu W."/>
            <person name="Pan J."/>
            <person name="Luo Z.H."/>
            <person name="Li M."/>
        </authorList>
    </citation>
    <scope>NUCLEOTIDE SEQUENCE [LARGE SCALE GENOMIC DNA]</scope>
    <source>
        <strain evidence="3">HyVt-456</strain>
    </source>
</reference>
<dbReference type="GO" id="GO:0000209">
    <property type="term" value="P:protein polyubiquitination"/>
    <property type="evidence" value="ECO:0007669"/>
    <property type="project" value="TreeGrafter"/>
</dbReference>
<evidence type="ECO:0000256" key="1">
    <source>
        <dbReference type="ARBA" id="ARBA00022737"/>
    </source>
</evidence>
<evidence type="ECO:0008006" key="4">
    <source>
        <dbReference type="Google" id="ProtNLM"/>
    </source>
</evidence>
<comment type="caution">
    <text evidence="3">The sequence shown here is derived from an EMBL/GenBank/DDBJ whole genome shotgun (WGS) entry which is preliminary data.</text>
</comment>
<dbReference type="Gene3D" id="2.120.10.30">
    <property type="entry name" value="TolB, C-terminal domain"/>
    <property type="match status" value="2"/>
</dbReference>
<dbReference type="PANTHER" id="PTHR24104:SF25">
    <property type="entry name" value="PROTEIN LIN-41"/>
    <property type="match status" value="1"/>
</dbReference>
<sequence>MYKLLSVILLSLILTSCYSRMVTRVTDENLVIFPAPPDTARIQFLTSISNSIDITGQRSGFMEYILGKDEGMPIIKPYGLSIHKGKIYISDTMLGGLVIIDLKKHTFSYFEPGGRGQLKKPINCFVDDRGYLFVADAERKEVVVFDNNLKYVRSLGNAKTGKPTDVFVAGDKIWICDINAHKVLVYSRDNYELVNSFPDVDPQHENFLSSPTNLFVTGDKVYVSDFGSFKIKVYTTSGTYLRSIGSYGKALGQFVRPKGIAVDRNDNLYVVDAGFENVQIFNKDDKLLMFFGGNYEGRGNMWLPAKVILDYDNLQYFQKYVHKDFKLKHLIFVTNQYGPDKLNVYGFIELKSKK</sequence>
<dbReference type="InterPro" id="IPR001258">
    <property type="entry name" value="NHL_repeat"/>
</dbReference>
<keyword evidence="1" id="KW-0677">Repeat</keyword>
<dbReference type="GO" id="GO:0008270">
    <property type="term" value="F:zinc ion binding"/>
    <property type="evidence" value="ECO:0007669"/>
    <property type="project" value="UniProtKB-KW"/>
</dbReference>
<accession>A0A7V1PV13</accession>
<organism evidence="3">
    <name type="scientific">Caldithrix abyssi</name>
    <dbReference type="NCBI Taxonomy" id="187145"/>
    <lineage>
        <taxon>Bacteria</taxon>
        <taxon>Pseudomonadati</taxon>
        <taxon>Calditrichota</taxon>
        <taxon>Calditrichia</taxon>
        <taxon>Calditrichales</taxon>
        <taxon>Calditrichaceae</taxon>
        <taxon>Caldithrix</taxon>
    </lineage>
</organism>
<dbReference type="PANTHER" id="PTHR24104">
    <property type="entry name" value="E3 UBIQUITIN-PROTEIN LIGASE NHLRC1-RELATED"/>
    <property type="match status" value="1"/>
</dbReference>